<feature type="compositionally biased region" description="Basic and acidic residues" evidence="1">
    <location>
        <begin position="597"/>
        <end position="611"/>
    </location>
</feature>
<dbReference type="SUPFAM" id="SSF52540">
    <property type="entry name" value="P-loop containing nucleoside triphosphate hydrolases"/>
    <property type="match status" value="1"/>
</dbReference>
<gene>
    <name evidence="4" type="ORF">GCG54_00008699</name>
</gene>
<evidence type="ECO:0008006" key="6">
    <source>
        <dbReference type="Google" id="ProtNLM"/>
    </source>
</evidence>
<evidence type="ECO:0000313" key="5">
    <source>
        <dbReference type="Proteomes" id="UP000613401"/>
    </source>
</evidence>
<dbReference type="Gene3D" id="3.40.50.300">
    <property type="entry name" value="P-loop containing nucleotide triphosphate hydrolases"/>
    <property type="match status" value="1"/>
</dbReference>
<proteinExistence type="predicted"/>
<protein>
    <recommendedName>
        <fullName evidence="6">AAA+ ATPase domain-containing protein</fullName>
    </recommendedName>
</protein>
<dbReference type="EMBL" id="WVTB01000030">
    <property type="protein sequence ID" value="KAF3807244.1"/>
    <property type="molecule type" value="Genomic_DNA"/>
</dbReference>
<dbReference type="RefSeq" id="XP_045266403.1">
    <property type="nucleotide sequence ID" value="XM_045408660.1"/>
</dbReference>
<dbReference type="Pfam" id="PF23232">
    <property type="entry name" value="AAA_lid_13"/>
    <property type="match status" value="1"/>
</dbReference>
<dbReference type="InterPro" id="IPR027417">
    <property type="entry name" value="P-loop_NTPase"/>
</dbReference>
<dbReference type="Pfam" id="PF22942">
    <property type="entry name" value="DUF7025"/>
    <property type="match status" value="1"/>
</dbReference>
<feature type="region of interest" description="Disordered" evidence="1">
    <location>
        <begin position="597"/>
        <end position="698"/>
    </location>
</feature>
<evidence type="ECO:0000313" key="4">
    <source>
        <dbReference type="EMBL" id="KAF3807244.1"/>
    </source>
</evidence>
<dbReference type="InterPro" id="IPR056599">
    <property type="entry name" value="AAA_lid_fung"/>
</dbReference>
<name>A0A8H4FND2_COLGL</name>
<accession>A0A8H4FND2</accession>
<feature type="compositionally biased region" description="Basic and acidic residues" evidence="1">
    <location>
        <begin position="620"/>
        <end position="653"/>
    </location>
</feature>
<reference evidence="4" key="2">
    <citation type="submission" date="2020-03" db="EMBL/GenBank/DDBJ databases">
        <authorList>
            <person name="Fu F.-F."/>
            <person name="Chen J."/>
        </authorList>
    </citation>
    <scope>NUCLEOTIDE SEQUENCE</scope>
    <source>
        <strain evidence="4">Lc1</strain>
    </source>
</reference>
<dbReference type="PANTHER" id="PTHR46411:SF2">
    <property type="entry name" value="AAA+ ATPASE DOMAIN-CONTAINING PROTEIN"/>
    <property type="match status" value="1"/>
</dbReference>
<feature type="domain" description="AAA+ ATPase lid" evidence="3">
    <location>
        <begin position="466"/>
        <end position="593"/>
    </location>
</feature>
<keyword evidence="5" id="KW-1185">Reference proteome</keyword>
<organism evidence="4 5">
    <name type="scientific">Colletotrichum gloeosporioides</name>
    <name type="common">Anthracnose fungus</name>
    <name type="synonym">Glomerella cingulata</name>
    <dbReference type="NCBI Taxonomy" id="474922"/>
    <lineage>
        <taxon>Eukaryota</taxon>
        <taxon>Fungi</taxon>
        <taxon>Dikarya</taxon>
        <taxon>Ascomycota</taxon>
        <taxon>Pezizomycotina</taxon>
        <taxon>Sordariomycetes</taxon>
        <taxon>Hypocreomycetidae</taxon>
        <taxon>Glomerellales</taxon>
        <taxon>Glomerellaceae</taxon>
        <taxon>Colletotrichum</taxon>
        <taxon>Colletotrichum gloeosporioides species complex</taxon>
    </lineage>
</organism>
<dbReference type="GeneID" id="69015839"/>
<sequence length="698" mass="79619">MCEKHLGRFFKIQSQVADATLKSISYQNLWYLFKPGDIIIGRGEAGSHLGDTAEAYCVYCPTSSRPPQKVLAFAWDAAFWQKHSVSPPDYLKDNVSQPDDFHLFSYHWQFNGSRFTPQQKLVVIKPFEGEKEITKLAYFPKQFCKADNPILKYLIDKGETFRRLRYGHGVYKGLNVQPQPPQFVDEEVFIDFASGFEANVESIKTYLEEGTLSLPFEEKEEVYGRRCDRQPHCWTCNIDMSANKLEMKRASNFRVTGKYALTVSNEDFSKLSEDSLVMLPSTLLGYGLKSKDWYLLDMYKLKMSETTESKRQQSFDHLVIPSKTKRLLQALVKDHGITTESSGGTEDELKNEIDIVKGKGNGVVIFLYGPPGVGKTCGDLGSEAVKIQENLDQHFKLAHRWNCVLLLDEADVYLAERNIHDLDRNGIVSEYYPGILFLTSNREGLIDEAFKSRIHVALRYKAIDAAGTRRIWENILNKIDADNADKTIKVRFKKSELLEWAENHFDEVKDKKSDGLSTATWNGRQIRNAFQTAIAIASFERVNYLKEKNVSEEEALTKKSKKYRTIELKSKHFATVSKVVGEFEDYLVKCRGDDADRASKSSWRKDSHEPGAPRLSAYPKPKDLFRRSEDNKRKGHVDDFADIRGIKGKKVESDDSDDQTQEGNKGESKKVGKSKVRGTQRDDESSDESESESSDEED</sequence>
<dbReference type="PANTHER" id="PTHR46411">
    <property type="entry name" value="FAMILY ATPASE, PUTATIVE-RELATED"/>
    <property type="match status" value="1"/>
</dbReference>
<evidence type="ECO:0000256" key="1">
    <source>
        <dbReference type="SAM" id="MobiDB-lite"/>
    </source>
</evidence>
<feature type="compositionally biased region" description="Acidic residues" evidence="1">
    <location>
        <begin position="684"/>
        <end position="698"/>
    </location>
</feature>
<feature type="domain" description="DUF7025" evidence="2">
    <location>
        <begin position="22"/>
        <end position="144"/>
    </location>
</feature>
<evidence type="ECO:0000259" key="3">
    <source>
        <dbReference type="Pfam" id="PF23232"/>
    </source>
</evidence>
<reference evidence="4" key="1">
    <citation type="journal article" date="2020" name="Phytopathology">
        <title>Genome sequence and comparative analysis of Colletotrichum gloeosporioides isolated from Liriodendron leaves.</title>
        <authorList>
            <person name="Fu F.F."/>
            <person name="Hao Z."/>
            <person name="Wang P."/>
            <person name="Lu Y."/>
            <person name="Xue L.J."/>
            <person name="Wei G."/>
            <person name="Tian Y."/>
            <person name="Baishi H."/>
            <person name="Xu H."/>
            <person name="Shi J."/>
            <person name="Cheng T."/>
            <person name="Wang G."/>
            <person name="Yi Y."/>
            <person name="Chen J."/>
        </authorList>
    </citation>
    <scope>NUCLEOTIDE SEQUENCE</scope>
    <source>
        <strain evidence="4">Lc1</strain>
    </source>
</reference>
<dbReference type="AlphaFoldDB" id="A0A8H4FND2"/>
<comment type="caution">
    <text evidence="4">The sequence shown here is derived from an EMBL/GenBank/DDBJ whole genome shotgun (WGS) entry which is preliminary data.</text>
</comment>
<evidence type="ECO:0000259" key="2">
    <source>
        <dbReference type="Pfam" id="PF22942"/>
    </source>
</evidence>
<dbReference type="Proteomes" id="UP000613401">
    <property type="component" value="Unassembled WGS sequence"/>
</dbReference>
<dbReference type="InterPro" id="IPR054289">
    <property type="entry name" value="DUF7025"/>
</dbReference>